<dbReference type="AlphaFoldDB" id="A0A5C5XZD2"/>
<dbReference type="EC" id="3.2.1.73" evidence="4"/>
<dbReference type="SUPFAM" id="SSF49899">
    <property type="entry name" value="Concanavalin A-like lectins/glucanases"/>
    <property type="match status" value="1"/>
</dbReference>
<evidence type="ECO:0000313" key="5">
    <source>
        <dbReference type="Proteomes" id="UP000317238"/>
    </source>
</evidence>
<keyword evidence="2" id="KW-0732">Signal</keyword>
<organism evidence="4 5">
    <name type="scientific">Crateriforma conspicua</name>
    <dbReference type="NCBI Taxonomy" id="2527996"/>
    <lineage>
        <taxon>Bacteria</taxon>
        <taxon>Pseudomonadati</taxon>
        <taxon>Planctomycetota</taxon>
        <taxon>Planctomycetia</taxon>
        <taxon>Planctomycetales</taxon>
        <taxon>Planctomycetaceae</taxon>
        <taxon>Crateriforma</taxon>
    </lineage>
</organism>
<dbReference type="InterPro" id="IPR013320">
    <property type="entry name" value="ConA-like_dom_sf"/>
</dbReference>
<evidence type="ECO:0000256" key="2">
    <source>
        <dbReference type="SAM" id="SignalP"/>
    </source>
</evidence>
<evidence type="ECO:0000256" key="1">
    <source>
        <dbReference type="ARBA" id="ARBA00006865"/>
    </source>
</evidence>
<dbReference type="RefSeq" id="WP_145297201.1">
    <property type="nucleotide sequence ID" value="NZ_CP036319.1"/>
</dbReference>
<dbReference type="EMBL" id="SJPL01000001">
    <property type="protein sequence ID" value="TWT68078.1"/>
    <property type="molecule type" value="Genomic_DNA"/>
</dbReference>
<dbReference type="Gene3D" id="2.60.120.200">
    <property type="match status" value="1"/>
</dbReference>
<dbReference type="PANTHER" id="PTHR10963">
    <property type="entry name" value="GLYCOSYL HYDROLASE-RELATED"/>
    <property type="match status" value="1"/>
</dbReference>
<accession>A0A5C5XZD2</accession>
<feature type="domain" description="GH16" evidence="3">
    <location>
        <begin position="10"/>
        <end position="272"/>
    </location>
</feature>
<comment type="caution">
    <text evidence="4">The sequence shown here is derived from an EMBL/GenBank/DDBJ whole genome shotgun (WGS) entry which is preliminary data.</text>
</comment>
<dbReference type="InterPro" id="IPR000757">
    <property type="entry name" value="Beta-glucanase-like"/>
</dbReference>
<dbReference type="GO" id="GO:0042972">
    <property type="term" value="F:licheninase activity"/>
    <property type="evidence" value="ECO:0007669"/>
    <property type="project" value="UniProtKB-EC"/>
</dbReference>
<proteinExistence type="inferred from homology"/>
<feature type="signal peptide" evidence="2">
    <location>
        <begin position="1"/>
        <end position="19"/>
    </location>
</feature>
<keyword evidence="4" id="KW-0378">Hydrolase</keyword>
<name>A0A5C5XZD2_9PLAN</name>
<evidence type="ECO:0000259" key="3">
    <source>
        <dbReference type="PROSITE" id="PS51762"/>
    </source>
</evidence>
<dbReference type="Proteomes" id="UP000317238">
    <property type="component" value="Unassembled WGS sequence"/>
</dbReference>
<feature type="chain" id="PRO_5023076637" evidence="2">
    <location>
        <begin position="20"/>
        <end position="272"/>
    </location>
</feature>
<comment type="similarity">
    <text evidence="1">Belongs to the glycosyl hydrolase 16 family.</text>
</comment>
<keyword evidence="5" id="KW-1185">Reference proteome</keyword>
<reference evidence="4 5" key="1">
    <citation type="submission" date="2019-02" db="EMBL/GenBank/DDBJ databases">
        <title>Deep-cultivation of Planctomycetes and their phenomic and genomic characterization uncovers novel biology.</title>
        <authorList>
            <person name="Wiegand S."/>
            <person name="Jogler M."/>
            <person name="Boedeker C."/>
            <person name="Pinto D."/>
            <person name="Vollmers J."/>
            <person name="Rivas-Marin E."/>
            <person name="Kohn T."/>
            <person name="Peeters S.H."/>
            <person name="Heuer A."/>
            <person name="Rast P."/>
            <person name="Oberbeckmann S."/>
            <person name="Bunk B."/>
            <person name="Jeske O."/>
            <person name="Meyerdierks A."/>
            <person name="Storesund J.E."/>
            <person name="Kallscheuer N."/>
            <person name="Luecker S."/>
            <person name="Lage O.M."/>
            <person name="Pohl T."/>
            <person name="Merkel B.J."/>
            <person name="Hornburger P."/>
            <person name="Mueller R.-W."/>
            <person name="Bruemmer F."/>
            <person name="Labrenz M."/>
            <person name="Spormann A.M."/>
            <person name="Op Den Camp H."/>
            <person name="Overmann J."/>
            <person name="Amann R."/>
            <person name="Jetten M.S.M."/>
            <person name="Mascher T."/>
            <person name="Medema M.H."/>
            <person name="Devos D.P."/>
            <person name="Kaster A.-K."/>
            <person name="Ovreas L."/>
            <person name="Rohde M."/>
            <person name="Galperin M.Y."/>
            <person name="Jogler C."/>
        </authorList>
    </citation>
    <scope>NUCLEOTIDE SEQUENCE [LARGE SCALE GENOMIC DNA]</scope>
    <source>
        <strain evidence="4 5">Pan14r</strain>
    </source>
</reference>
<dbReference type="PROSITE" id="PS51762">
    <property type="entry name" value="GH16_2"/>
    <property type="match status" value="1"/>
</dbReference>
<gene>
    <name evidence="4" type="primary">bglA_2</name>
    <name evidence="4" type="ORF">Pan14r_03160</name>
</gene>
<sequence length="272" mass="31512" precursor="true">MRFLTALLLLTLSATDVSAEPWKLVWSDEFDVDGLPDESKWGYEVGFIRNEEAQYYTQARPENARVKDGVLIIEGRKEEYANPDYQPNSRSWQKNRSHAQYTAASVVTRHKANWTYGRIEVRAKLPQGTGVWPAIWMLGSNRSELGWPRCGEIDIMEFVGKEPQHVHGNAHFSVDGQHRSDHGKLETAEPYADFHVYAIEWDEDHIHFFFDDTQYHTFRIDKAGKGADNPFRKPQYLLINLALGGTWGGKIDDSIFPQQYLIDYVRVYQREE</sequence>
<protein>
    <submittedName>
        <fullName evidence="4">Beta-glucanase</fullName>
        <ecNumber evidence="4">3.2.1.73</ecNumber>
    </submittedName>
</protein>
<dbReference type="PANTHER" id="PTHR10963:SF55">
    <property type="entry name" value="GLYCOSIDE HYDROLASE FAMILY 16 PROTEIN"/>
    <property type="match status" value="1"/>
</dbReference>
<dbReference type="InterPro" id="IPR050546">
    <property type="entry name" value="Glycosyl_Hydrlase_16"/>
</dbReference>
<dbReference type="GO" id="GO:0005975">
    <property type="term" value="P:carbohydrate metabolic process"/>
    <property type="evidence" value="ECO:0007669"/>
    <property type="project" value="InterPro"/>
</dbReference>
<dbReference type="CDD" id="cd08023">
    <property type="entry name" value="GH16_laminarinase_like"/>
    <property type="match status" value="1"/>
</dbReference>
<dbReference type="Pfam" id="PF00722">
    <property type="entry name" value="Glyco_hydro_16"/>
    <property type="match status" value="1"/>
</dbReference>
<evidence type="ECO:0000313" key="4">
    <source>
        <dbReference type="EMBL" id="TWT68078.1"/>
    </source>
</evidence>
<dbReference type="OrthoDB" id="9809583at2"/>
<keyword evidence="4" id="KW-0326">Glycosidase</keyword>